<feature type="transmembrane region" description="Helical" evidence="2">
    <location>
        <begin position="202"/>
        <end position="218"/>
    </location>
</feature>
<keyword evidence="2" id="KW-0812">Transmembrane</keyword>
<feature type="transmembrane region" description="Helical" evidence="2">
    <location>
        <begin position="365"/>
        <end position="383"/>
    </location>
</feature>
<feature type="transmembrane region" description="Helical" evidence="2">
    <location>
        <begin position="34"/>
        <end position="56"/>
    </location>
</feature>
<dbReference type="OrthoDB" id="4480700at2"/>
<keyword evidence="2" id="KW-1133">Transmembrane helix</keyword>
<keyword evidence="2" id="KW-0472">Membrane</keyword>
<feature type="transmembrane region" description="Helical" evidence="2">
    <location>
        <begin position="169"/>
        <end position="190"/>
    </location>
</feature>
<proteinExistence type="predicted"/>
<gene>
    <name evidence="3" type="ORF">EV193_10130</name>
</gene>
<dbReference type="EMBL" id="SGWQ01000001">
    <property type="protein sequence ID" value="RZS44156.1"/>
    <property type="molecule type" value="Genomic_DNA"/>
</dbReference>
<protein>
    <recommendedName>
        <fullName evidence="5">TrbL/VirB6 plasmid conjugal transfer protein</fullName>
    </recommendedName>
</protein>
<feature type="transmembrane region" description="Helical" evidence="2">
    <location>
        <begin position="395"/>
        <end position="420"/>
    </location>
</feature>
<dbReference type="Proteomes" id="UP000294257">
    <property type="component" value="Unassembled WGS sequence"/>
</dbReference>
<feature type="region of interest" description="Disordered" evidence="1">
    <location>
        <begin position="614"/>
        <end position="684"/>
    </location>
</feature>
<dbReference type="RefSeq" id="WP_130341880.1">
    <property type="nucleotide sequence ID" value="NZ_SGWQ01000001.1"/>
</dbReference>
<name>A0A4Q7L4M6_9PSEU</name>
<reference evidence="3 4" key="1">
    <citation type="submission" date="2019-02" db="EMBL/GenBank/DDBJ databases">
        <title>Genomic Encyclopedia of Type Strains, Phase IV (KMG-IV): sequencing the most valuable type-strain genomes for metagenomic binning, comparative biology and taxonomic classification.</title>
        <authorList>
            <person name="Goeker M."/>
        </authorList>
    </citation>
    <scope>NUCLEOTIDE SEQUENCE [LARGE SCALE GENOMIC DNA]</scope>
    <source>
        <strain evidence="3 4">DSM 101727</strain>
    </source>
</reference>
<evidence type="ECO:0000313" key="3">
    <source>
        <dbReference type="EMBL" id="RZS44156.1"/>
    </source>
</evidence>
<sequence>MITVLVVVAAALLYRARRRRRRDPARTNRSPRFRSLLAVIAIIGLHTFIGATPALAQECGTAPNPERPGSGMVGALDPAIGNGEKDSPYLIYGYAGMVWNVYDDNCVLSKSVTDPNATIDTWAGNELFNIGKNVVGATNSLHYTLLDGGVLGGLNHQIGQVASAVFDNVYMQMFGLVMLILAILLFRHIWRGDLATISKRTLFALGGMWLAASTMLLVNNYTRIDNFIVDTTNAIQGGFVDPASPRFPQHVLPADLHNRVVYDNWLRGEFGKPDDAKAVEFGRRLLDAQAWTRDDVITGRDADQAKMDAKKAEYKQIATQLGPATGYFKGTDGSRTGSGLLAMLQSFVYALFQLLAKLAVLLAQVLLRVLTLAAPVLGLLAMLHHDVLRRVGRAAGAVILNVLVLAVLAGIHFKFLQLIFSPTSQLSLLTQMLLAGLVTLIFFFVGKPMRRMWQMLEMSVSATGASMPASGGLFSRFRKKKGNEPTPQDEFWEHVRDGEADGTAPRPQVRRPRPEASHPVAATAERLDTRQNLGGYPGGPGLAVRTPAGALPPAGGAAGIGARPDLNPALGPGDRVSHGGIVRATASRVTDTVPVADRGWDRGEDAVVVASHITPPRRDGGSRREYMEPSPAQPPPRPADSEVVAGRPVHVVYRPSRGLEVRDRTAQRRMDLRDGPRDTDAVIR</sequence>
<evidence type="ECO:0000313" key="4">
    <source>
        <dbReference type="Proteomes" id="UP000294257"/>
    </source>
</evidence>
<keyword evidence="4" id="KW-1185">Reference proteome</keyword>
<evidence type="ECO:0008006" key="5">
    <source>
        <dbReference type="Google" id="ProtNLM"/>
    </source>
</evidence>
<feature type="compositionally biased region" description="Basic and acidic residues" evidence="1">
    <location>
        <begin position="616"/>
        <end position="627"/>
    </location>
</feature>
<comment type="caution">
    <text evidence="3">The sequence shown here is derived from an EMBL/GenBank/DDBJ whole genome shotgun (WGS) entry which is preliminary data.</text>
</comment>
<accession>A0A4Q7L4M6</accession>
<evidence type="ECO:0000256" key="1">
    <source>
        <dbReference type="SAM" id="MobiDB-lite"/>
    </source>
</evidence>
<evidence type="ECO:0000256" key="2">
    <source>
        <dbReference type="SAM" id="Phobius"/>
    </source>
</evidence>
<feature type="region of interest" description="Disordered" evidence="1">
    <location>
        <begin position="478"/>
        <end position="525"/>
    </location>
</feature>
<dbReference type="AlphaFoldDB" id="A0A4Q7L4M6"/>
<feature type="transmembrane region" description="Helical" evidence="2">
    <location>
        <begin position="426"/>
        <end position="445"/>
    </location>
</feature>
<feature type="compositionally biased region" description="Basic and acidic residues" evidence="1">
    <location>
        <begin position="657"/>
        <end position="684"/>
    </location>
</feature>
<organism evidence="3 4">
    <name type="scientific">Herbihabitans rhizosphaerae</name>
    <dbReference type="NCBI Taxonomy" id="1872711"/>
    <lineage>
        <taxon>Bacteria</taxon>
        <taxon>Bacillati</taxon>
        <taxon>Actinomycetota</taxon>
        <taxon>Actinomycetes</taxon>
        <taxon>Pseudonocardiales</taxon>
        <taxon>Pseudonocardiaceae</taxon>
        <taxon>Herbihabitans</taxon>
    </lineage>
</organism>